<evidence type="ECO:0000256" key="8">
    <source>
        <dbReference type="ARBA" id="ARBA00048779"/>
    </source>
</evidence>
<dbReference type="Proteomes" id="UP000694541">
    <property type="component" value="Unplaced"/>
</dbReference>
<name>A0A8B9MQ67_9AVES</name>
<keyword evidence="6 9" id="KW-0642">Proline metabolism</keyword>
<dbReference type="InterPro" id="IPR002872">
    <property type="entry name" value="Proline_DH_dom"/>
</dbReference>
<comment type="catalytic activity">
    <reaction evidence="8 9">
        <text>L-proline + a quinone = (S)-1-pyrroline-5-carboxylate + a quinol + H(+)</text>
        <dbReference type="Rhea" id="RHEA:23784"/>
        <dbReference type="ChEBI" id="CHEBI:15378"/>
        <dbReference type="ChEBI" id="CHEBI:17388"/>
        <dbReference type="ChEBI" id="CHEBI:24646"/>
        <dbReference type="ChEBI" id="CHEBI:60039"/>
        <dbReference type="ChEBI" id="CHEBI:132124"/>
        <dbReference type="EC" id="1.5.5.2"/>
    </reaction>
</comment>
<proteinExistence type="inferred from homology"/>
<keyword evidence="5 9" id="KW-0560">Oxidoreductase</keyword>
<dbReference type="GO" id="GO:0004657">
    <property type="term" value="F:proline dehydrogenase activity"/>
    <property type="evidence" value="ECO:0007669"/>
    <property type="project" value="UniProtKB-EC"/>
</dbReference>
<reference evidence="11" key="2">
    <citation type="submission" date="2025-09" db="UniProtKB">
        <authorList>
            <consortium name="Ensembl"/>
        </authorList>
    </citation>
    <scope>IDENTIFICATION</scope>
</reference>
<dbReference type="GO" id="GO:0071949">
    <property type="term" value="F:FAD binding"/>
    <property type="evidence" value="ECO:0007669"/>
    <property type="project" value="TreeGrafter"/>
</dbReference>
<dbReference type="SUPFAM" id="SSF51730">
    <property type="entry name" value="FAD-linked oxidoreductase"/>
    <property type="match status" value="1"/>
</dbReference>
<evidence type="ECO:0000256" key="1">
    <source>
        <dbReference type="ARBA" id="ARBA00001974"/>
    </source>
</evidence>
<evidence type="ECO:0000256" key="4">
    <source>
        <dbReference type="ARBA" id="ARBA00022827"/>
    </source>
</evidence>
<protein>
    <recommendedName>
        <fullName evidence="9">Proline dehydrogenase</fullName>
        <ecNumber evidence="9">1.5.5.2</ecNumber>
    </recommendedName>
</protein>
<evidence type="ECO:0000259" key="10">
    <source>
        <dbReference type="Pfam" id="PF01619"/>
    </source>
</evidence>
<feature type="domain" description="Proline dehydrogenase" evidence="10">
    <location>
        <begin position="205"/>
        <end position="448"/>
    </location>
</feature>
<evidence type="ECO:0000256" key="9">
    <source>
        <dbReference type="RuleBase" id="RU364054"/>
    </source>
</evidence>
<evidence type="ECO:0000256" key="3">
    <source>
        <dbReference type="ARBA" id="ARBA00022630"/>
    </source>
</evidence>
<dbReference type="EC" id="1.5.5.2" evidence="9"/>
<dbReference type="GO" id="GO:0010133">
    <property type="term" value="P:L-proline catabolic process to L-glutamate"/>
    <property type="evidence" value="ECO:0007669"/>
    <property type="project" value="TreeGrafter"/>
</dbReference>
<dbReference type="Ensembl" id="ENSANIT00000012661.1">
    <property type="protein sequence ID" value="ENSANIP00000012237.1"/>
    <property type="gene ID" value="ENSANIG00000008094.1"/>
</dbReference>
<dbReference type="PANTHER" id="PTHR13914:SF29">
    <property type="entry name" value="HYDROXYPROLINE DEHYDROGENASE"/>
    <property type="match status" value="1"/>
</dbReference>
<evidence type="ECO:0000313" key="12">
    <source>
        <dbReference type="Proteomes" id="UP000694541"/>
    </source>
</evidence>
<evidence type="ECO:0000256" key="5">
    <source>
        <dbReference type="ARBA" id="ARBA00023002"/>
    </source>
</evidence>
<keyword evidence="4 9" id="KW-0274">FAD</keyword>
<comment type="cofactor">
    <cofactor evidence="1 9">
        <name>FAD</name>
        <dbReference type="ChEBI" id="CHEBI:57692"/>
    </cofactor>
</comment>
<evidence type="ECO:0000256" key="2">
    <source>
        <dbReference type="ARBA" id="ARBA00005869"/>
    </source>
</evidence>
<evidence type="ECO:0000256" key="6">
    <source>
        <dbReference type="ARBA" id="ARBA00023062"/>
    </source>
</evidence>
<dbReference type="InterPro" id="IPR029041">
    <property type="entry name" value="FAD-linked_oxidoreductase-like"/>
</dbReference>
<dbReference type="GO" id="GO:0005739">
    <property type="term" value="C:mitochondrion"/>
    <property type="evidence" value="ECO:0007669"/>
    <property type="project" value="TreeGrafter"/>
</dbReference>
<dbReference type="Pfam" id="PF01619">
    <property type="entry name" value="Pro_dh"/>
    <property type="match status" value="1"/>
</dbReference>
<comment type="function">
    <text evidence="9">Converts proline to delta-1-pyrroline-5-carboxylate.</text>
</comment>
<dbReference type="InterPro" id="IPR015659">
    <property type="entry name" value="Proline_oxidase"/>
</dbReference>
<dbReference type="AlphaFoldDB" id="A0A8B9MQ67"/>
<keyword evidence="3 9" id="KW-0285">Flavoprotein</keyword>
<evidence type="ECO:0000256" key="7">
    <source>
        <dbReference type="ARBA" id="ARBA00048242"/>
    </source>
</evidence>
<evidence type="ECO:0000313" key="11">
    <source>
        <dbReference type="Ensembl" id="ENSANIP00000012237.1"/>
    </source>
</evidence>
<dbReference type="Gene3D" id="3.20.20.220">
    <property type="match status" value="1"/>
</dbReference>
<keyword evidence="12" id="KW-1185">Reference proteome</keyword>
<accession>A0A8B9MQ67</accession>
<organism evidence="11 12">
    <name type="scientific">Accipiter nisus</name>
    <name type="common">Eurasian sparrowhawk</name>
    <dbReference type="NCBI Taxonomy" id="211598"/>
    <lineage>
        <taxon>Eukaryota</taxon>
        <taxon>Metazoa</taxon>
        <taxon>Chordata</taxon>
        <taxon>Craniata</taxon>
        <taxon>Vertebrata</taxon>
        <taxon>Euteleostomi</taxon>
        <taxon>Archelosauria</taxon>
        <taxon>Archosauria</taxon>
        <taxon>Dinosauria</taxon>
        <taxon>Saurischia</taxon>
        <taxon>Theropoda</taxon>
        <taxon>Coelurosauria</taxon>
        <taxon>Aves</taxon>
        <taxon>Neognathae</taxon>
        <taxon>Neoaves</taxon>
        <taxon>Telluraves</taxon>
        <taxon>Accipitrimorphae</taxon>
        <taxon>Accipitriformes</taxon>
        <taxon>Accipitridae</taxon>
        <taxon>Accipitrinae</taxon>
        <taxon>Accipiter</taxon>
    </lineage>
</organism>
<dbReference type="PANTHER" id="PTHR13914">
    <property type="entry name" value="PROLINE OXIDASE"/>
    <property type="match status" value="1"/>
</dbReference>
<comment type="similarity">
    <text evidence="2 9">Belongs to the proline oxidase family.</text>
</comment>
<comment type="catalytic activity">
    <reaction evidence="7">
        <text>trans-4-hydroxy-L-proline + a quinone = (3R,5S)-1-pyrroline-3-hydroxy-5-carboxylate + a quinol + H(+)</text>
        <dbReference type="Rhea" id="RHEA:52512"/>
        <dbReference type="ChEBI" id="CHEBI:15378"/>
        <dbReference type="ChEBI" id="CHEBI:24646"/>
        <dbReference type="ChEBI" id="CHEBI:58375"/>
        <dbReference type="ChEBI" id="CHEBI:62612"/>
        <dbReference type="ChEBI" id="CHEBI:132124"/>
        <dbReference type="EC" id="1.5.5.3"/>
    </reaction>
</comment>
<sequence>MGQERGAAVAVGRAAAKGTPLNFGDGAAFRLKSGRELARALLVLRLCAFPRLVRHAGTVRRRRRRSGDAAGRGGSASDPSWFFVSPPPFTQILATSRKILGSRLWGGLLRATFYGQFVGGETPAEVAAAAGRLRAVGLRPMLAVPTEEDESRPTRSAPARGREQWYDANRGAARDCVGLAAAAGPHPMMQLKVTALMSARLCVSATRPCHAPPRPRPDAAFRCLTPEENRHLGVSLRRLDDVAGHAATRGVRVLVDAEQSYVNPALSLATLALMARHNRGSPWVWNTYQAYLQRRLAADAASARRRGVCFGVKLVRGAYLELERRRAREGGIPEPVHPDLDATHRSYGECLELALGLAARDGEGVGVMVATHNEASVLHATQRMEELGIPRQGGGVCFGQLLGMCDHVSLALGEAGYAVYKSVPYGGAEATLPYLARRAQENQGVLQAARRERRLLARELRRRLLRRP</sequence>
<reference evidence="11" key="1">
    <citation type="submission" date="2025-08" db="UniProtKB">
        <authorList>
            <consortium name="Ensembl"/>
        </authorList>
    </citation>
    <scope>IDENTIFICATION</scope>
</reference>